<dbReference type="OrthoDB" id="4252443at2759"/>
<dbReference type="EMBL" id="CAJPDT010000002">
    <property type="protein sequence ID" value="CAF9906049.1"/>
    <property type="molecule type" value="Genomic_DNA"/>
</dbReference>
<evidence type="ECO:0000313" key="2">
    <source>
        <dbReference type="Proteomes" id="UP000664534"/>
    </source>
</evidence>
<reference evidence="1" key="1">
    <citation type="submission" date="2021-03" db="EMBL/GenBank/DDBJ databases">
        <authorList>
            <person name="Tagirdzhanova G."/>
        </authorList>
    </citation>
    <scope>NUCLEOTIDE SEQUENCE</scope>
</reference>
<protein>
    <submittedName>
        <fullName evidence="1">Uncharacterized protein</fullName>
    </submittedName>
</protein>
<dbReference type="Proteomes" id="UP000664534">
    <property type="component" value="Unassembled WGS sequence"/>
</dbReference>
<dbReference type="AlphaFoldDB" id="A0A8H3EGF1"/>
<evidence type="ECO:0000313" key="1">
    <source>
        <dbReference type="EMBL" id="CAF9906049.1"/>
    </source>
</evidence>
<keyword evidence="2" id="KW-1185">Reference proteome</keyword>
<proteinExistence type="predicted"/>
<name>A0A8H3EGF1_9LECA</name>
<organism evidence="1 2">
    <name type="scientific">Imshaugia aleurites</name>
    <dbReference type="NCBI Taxonomy" id="172621"/>
    <lineage>
        <taxon>Eukaryota</taxon>
        <taxon>Fungi</taxon>
        <taxon>Dikarya</taxon>
        <taxon>Ascomycota</taxon>
        <taxon>Pezizomycotina</taxon>
        <taxon>Lecanoromycetes</taxon>
        <taxon>OSLEUM clade</taxon>
        <taxon>Lecanoromycetidae</taxon>
        <taxon>Lecanorales</taxon>
        <taxon>Lecanorineae</taxon>
        <taxon>Parmeliaceae</taxon>
        <taxon>Imshaugia</taxon>
    </lineage>
</organism>
<sequence>MSKSGRLDSLLSLPTATGTRKLPVKAGEFYCRNSEQSGAGPPSEILDLDFAATTHEISQPECSIRTLDLAWLSRDHGNPLADGYPNGLFPSATSIRLSGVMHYSFAASILYNNPAKLQHLTLDNLQQVGKGCDHFLYRRANQRHDYLQSPSVWNQMIGQYGPQIPFGPAGPMQNLLGPLAGRCQNLRTLKLRKVGQRDQIEFTPEFGAKDEDIYREFAHFIHSVKSTLQHVVFEQGENIVTHAPVRGPPRPMDVRFWNILGPQLFQGPWQCLESMDIGGVHTGWTGDPHFTTKASSRGNFRARWDVKAMYHVGLGDPLAGRFY</sequence>
<gene>
    <name evidence="1" type="ORF">IMSHALPRED_004060</name>
</gene>
<comment type="caution">
    <text evidence="1">The sequence shown here is derived from an EMBL/GenBank/DDBJ whole genome shotgun (WGS) entry which is preliminary data.</text>
</comment>
<accession>A0A8H3EGF1</accession>